<organism evidence="1 2">
    <name type="scientific">Catharanthus roseus</name>
    <name type="common">Madagascar periwinkle</name>
    <name type="synonym">Vinca rosea</name>
    <dbReference type="NCBI Taxonomy" id="4058"/>
    <lineage>
        <taxon>Eukaryota</taxon>
        <taxon>Viridiplantae</taxon>
        <taxon>Streptophyta</taxon>
        <taxon>Embryophyta</taxon>
        <taxon>Tracheophyta</taxon>
        <taxon>Spermatophyta</taxon>
        <taxon>Magnoliopsida</taxon>
        <taxon>eudicotyledons</taxon>
        <taxon>Gunneridae</taxon>
        <taxon>Pentapetalae</taxon>
        <taxon>asterids</taxon>
        <taxon>lamiids</taxon>
        <taxon>Gentianales</taxon>
        <taxon>Apocynaceae</taxon>
        <taxon>Rauvolfioideae</taxon>
        <taxon>Vinceae</taxon>
        <taxon>Catharanthinae</taxon>
        <taxon>Catharanthus</taxon>
    </lineage>
</organism>
<proteinExistence type="predicted"/>
<reference evidence="2" key="1">
    <citation type="journal article" date="2023" name="Nat. Plants">
        <title>Single-cell RNA sequencing provides a high-resolution roadmap for understanding the multicellular compartmentation of specialized metabolism.</title>
        <authorList>
            <person name="Sun S."/>
            <person name="Shen X."/>
            <person name="Li Y."/>
            <person name="Li Y."/>
            <person name="Wang S."/>
            <person name="Li R."/>
            <person name="Zhang H."/>
            <person name="Shen G."/>
            <person name="Guo B."/>
            <person name="Wei J."/>
            <person name="Xu J."/>
            <person name="St-Pierre B."/>
            <person name="Chen S."/>
            <person name="Sun C."/>
        </authorList>
    </citation>
    <scope>NUCLEOTIDE SEQUENCE [LARGE SCALE GENOMIC DNA]</scope>
</reference>
<dbReference type="EMBL" id="CM044707">
    <property type="protein sequence ID" value="KAI5654438.1"/>
    <property type="molecule type" value="Genomic_DNA"/>
</dbReference>
<sequence>MLLRIPSKSGKFSMKSASRSENQREGTYATLPSNCYGVSLELQKQSISYTSTEWGEFIDQIQCKAHEYYDTAIRKKLKSTCKPRSLHWQEPPKGWTKFNFDDNLENGGDATSATLICNDNKVVLGEVYNYTARDPVEVEAQAAIYAIKLAQRRNTTRAVIKRDALNVLRSLRVGYSNIEEWTGRELICEVKEILKPWLTWKLNFIHKKL</sequence>
<evidence type="ECO:0000313" key="1">
    <source>
        <dbReference type="EMBL" id="KAI5654438.1"/>
    </source>
</evidence>
<accession>A0ACC0A2Y2</accession>
<comment type="caution">
    <text evidence="1">The sequence shown here is derived from an EMBL/GenBank/DDBJ whole genome shotgun (WGS) entry which is preliminary data.</text>
</comment>
<dbReference type="Proteomes" id="UP001060085">
    <property type="component" value="Linkage Group LG07"/>
</dbReference>
<evidence type="ECO:0000313" key="2">
    <source>
        <dbReference type="Proteomes" id="UP001060085"/>
    </source>
</evidence>
<protein>
    <submittedName>
        <fullName evidence="1">Uncharacterized protein</fullName>
    </submittedName>
</protein>
<gene>
    <name evidence="1" type="ORF">M9H77_31625</name>
</gene>
<name>A0ACC0A2Y2_CATRO</name>
<keyword evidence="2" id="KW-1185">Reference proteome</keyword>